<comment type="caution">
    <text evidence="10">The sequence shown here is derived from an EMBL/GenBank/DDBJ whole genome shotgun (WGS) entry which is preliminary data.</text>
</comment>
<dbReference type="PATRIC" id="fig|1302272.5.peg.899"/>
<feature type="region of interest" description="Disordered" evidence="6">
    <location>
        <begin position="70"/>
        <end position="142"/>
    </location>
</feature>
<dbReference type="InterPro" id="IPR008966">
    <property type="entry name" value="Adhesion_dom_sf"/>
</dbReference>
<dbReference type="Pfam" id="PF17961">
    <property type="entry name" value="Big_8"/>
    <property type="match status" value="1"/>
</dbReference>
<sequence>MADCSEKKHRVKLINTKHGWITLGVTVAVLGISGLSAEAATSEAAEKTGETAVMANPTSEQVATLKLPVTKSNDSVVTEETAPVQSPSNTTPEQPVTGQVGESSQSENSLIDNDQTTETTTTTSNNASAGNETTEKSTTRKKITVDGLDASSAKVKDLATNKEVDPSATTDKWGAYQASYNWKIDDDVHVNAGDTATINLPDNFQPDADAQFDIKSEDGTQTAGSVAVTAGSRTATMTFTDYFAQNTTGREGTLDLLGRGTEIIKVPLLSWEKQLWPLTLDVYQGRADRNELYDLVNQYKDSVLQVEGRITEQDPVTKQPTKAVWTLKVNMSGLPAYGAITSLLGTAQKISTNSVGTPTIDDVSVKVGEYDEDGNFTAFEMADSAEQDPYNNEERFNNILKEKFGADSQFSRVSETEFLMNTDGLSYYIPDESRGWENHTGVQVSFSVDLTTTSSMQNWVNGAGVQPTGSYEYSGTFVVLGPRYDTGIIPWGGQATFKVSKPTSHEGVPTPPVTTPTDTPTTPTTPPTDTPVTPETTTPTDTPTATPVPTTNPEPETEQETAKKKQTVLVLDNGVAPSRNQTKRAAADVAQPGSTRPAQQKAVSAPKSEVVTLPQTGESDQKSTSFIGTVLLTALSVLGFGWAKRRKQAR</sequence>
<reference evidence="10 11" key="1">
    <citation type="journal article" date="2015" name="Genome Announc.">
        <title>Expanding the biotechnology potential of lactobacilli through comparative genomics of 213 strains and associated genera.</title>
        <authorList>
            <person name="Sun Z."/>
            <person name="Harris H.M."/>
            <person name="McCann A."/>
            <person name="Guo C."/>
            <person name="Argimon S."/>
            <person name="Zhang W."/>
            <person name="Yang X."/>
            <person name="Jeffery I.B."/>
            <person name="Cooney J.C."/>
            <person name="Kagawa T.F."/>
            <person name="Liu W."/>
            <person name="Song Y."/>
            <person name="Salvetti E."/>
            <person name="Wrobel A."/>
            <person name="Rasinkangas P."/>
            <person name="Parkhill J."/>
            <person name="Rea M.C."/>
            <person name="O'Sullivan O."/>
            <person name="Ritari J."/>
            <person name="Douillard F.P."/>
            <person name="Paul Ross R."/>
            <person name="Yang R."/>
            <person name="Briner A.E."/>
            <person name="Felis G.E."/>
            <person name="de Vos W.M."/>
            <person name="Barrangou R."/>
            <person name="Klaenhammer T.R."/>
            <person name="Caufield P.W."/>
            <person name="Cui Y."/>
            <person name="Zhang H."/>
            <person name="O'Toole P.W."/>
        </authorList>
    </citation>
    <scope>NUCLEOTIDE SEQUENCE [LARGE SCALE GENOMIC DNA]</scope>
    <source>
        <strain evidence="10 11">JCM 15530</strain>
    </source>
</reference>
<feature type="region of interest" description="Disordered" evidence="6">
    <location>
        <begin position="500"/>
        <end position="622"/>
    </location>
</feature>
<evidence type="ECO:0000256" key="5">
    <source>
        <dbReference type="ARBA" id="ARBA00023088"/>
    </source>
</evidence>
<dbReference type="GO" id="GO:0007155">
    <property type="term" value="P:cell adhesion"/>
    <property type="evidence" value="ECO:0007669"/>
    <property type="project" value="InterPro"/>
</dbReference>
<evidence type="ECO:0008006" key="12">
    <source>
        <dbReference type="Google" id="ProtNLM"/>
    </source>
</evidence>
<feature type="compositionally biased region" description="Low complexity" evidence="6">
    <location>
        <begin position="530"/>
        <end position="554"/>
    </location>
</feature>
<dbReference type="AlphaFoldDB" id="A0A0R1HKR7"/>
<keyword evidence="7" id="KW-0472">Membrane</keyword>
<proteinExistence type="predicted"/>
<gene>
    <name evidence="10" type="ORF">FC96_GL000898</name>
</gene>
<organism evidence="10 11">
    <name type="scientific">Secundilactobacillus kimchicus JCM 15530</name>
    <dbReference type="NCBI Taxonomy" id="1302272"/>
    <lineage>
        <taxon>Bacteria</taxon>
        <taxon>Bacillati</taxon>
        <taxon>Bacillota</taxon>
        <taxon>Bacilli</taxon>
        <taxon>Lactobacillales</taxon>
        <taxon>Lactobacillaceae</taxon>
        <taxon>Secundilactobacillus</taxon>
    </lineage>
</organism>
<evidence type="ECO:0000256" key="1">
    <source>
        <dbReference type="ARBA" id="ARBA00004168"/>
    </source>
</evidence>
<keyword evidence="7" id="KW-1133">Transmembrane helix</keyword>
<dbReference type="InterPro" id="IPR011252">
    <property type="entry name" value="Fibrogen-bd_dom1"/>
</dbReference>
<dbReference type="Gene3D" id="2.60.40.1280">
    <property type="match status" value="1"/>
</dbReference>
<dbReference type="EMBL" id="AZCX01000016">
    <property type="protein sequence ID" value="KRK46840.1"/>
    <property type="molecule type" value="Genomic_DNA"/>
</dbReference>
<evidence type="ECO:0000256" key="4">
    <source>
        <dbReference type="ARBA" id="ARBA00022729"/>
    </source>
</evidence>
<evidence type="ECO:0000259" key="9">
    <source>
        <dbReference type="Pfam" id="PF17961"/>
    </source>
</evidence>
<keyword evidence="2" id="KW-0134">Cell wall</keyword>
<protein>
    <recommendedName>
        <fullName evidence="12">Gram-positive cocci surface proteins LPxTG domain-containing protein</fullName>
    </recommendedName>
</protein>
<feature type="compositionally biased region" description="Low complexity" evidence="6">
    <location>
        <begin position="116"/>
        <end position="132"/>
    </location>
</feature>
<feature type="compositionally biased region" description="Polar residues" evidence="6">
    <location>
        <begin position="592"/>
        <end position="602"/>
    </location>
</feature>
<keyword evidence="11" id="KW-1185">Reference proteome</keyword>
<name>A0A0R1HKR7_9LACO</name>
<feature type="compositionally biased region" description="Polar residues" evidence="6">
    <location>
        <begin position="70"/>
        <end position="114"/>
    </location>
</feature>
<dbReference type="InterPro" id="IPR019931">
    <property type="entry name" value="LPXTG_anchor"/>
</dbReference>
<keyword evidence="5" id="KW-0572">Peptidoglycan-anchor</keyword>
<feature type="compositionally biased region" description="Polar residues" evidence="6">
    <location>
        <begin position="613"/>
        <end position="622"/>
    </location>
</feature>
<accession>A0A0R1HKR7</accession>
<evidence type="ECO:0000256" key="7">
    <source>
        <dbReference type="SAM" id="Phobius"/>
    </source>
</evidence>
<dbReference type="InterPro" id="IPR041171">
    <property type="entry name" value="SDR_Ig"/>
</dbReference>
<evidence type="ECO:0000313" key="10">
    <source>
        <dbReference type="EMBL" id="KRK46840.1"/>
    </source>
</evidence>
<evidence type="ECO:0000256" key="6">
    <source>
        <dbReference type="SAM" id="MobiDB-lite"/>
    </source>
</evidence>
<evidence type="ECO:0000313" key="11">
    <source>
        <dbReference type="Proteomes" id="UP000050911"/>
    </source>
</evidence>
<evidence type="ECO:0000256" key="3">
    <source>
        <dbReference type="ARBA" id="ARBA00022525"/>
    </source>
</evidence>
<dbReference type="NCBIfam" id="TIGR01167">
    <property type="entry name" value="LPXTG_anchor"/>
    <property type="match status" value="1"/>
</dbReference>
<keyword evidence="7" id="KW-0812">Transmembrane</keyword>
<evidence type="ECO:0000256" key="2">
    <source>
        <dbReference type="ARBA" id="ARBA00022512"/>
    </source>
</evidence>
<feature type="transmembrane region" description="Helical" evidence="7">
    <location>
        <begin position="625"/>
        <end position="643"/>
    </location>
</feature>
<keyword evidence="3" id="KW-0964">Secreted</keyword>
<dbReference type="Proteomes" id="UP000050911">
    <property type="component" value="Unassembled WGS sequence"/>
</dbReference>
<evidence type="ECO:0000259" key="8">
    <source>
        <dbReference type="Pfam" id="PF00746"/>
    </source>
</evidence>
<feature type="domain" description="Gram-positive cocci surface proteins LPxTG" evidence="8">
    <location>
        <begin position="606"/>
        <end position="647"/>
    </location>
</feature>
<dbReference type="SUPFAM" id="SSF49401">
    <property type="entry name" value="Bacterial adhesins"/>
    <property type="match status" value="1"/>
</dbReference>
<comment type="subcellular location">
    <subcellularLocation>
        <location evidence="1">Secreted</location>
        <location evidence="1">Cell wall</location>
        <topology evidence="1">Peptidoglycan-anchor</topology>
    </subcellularLocation>
</comment>
<feature type="domain" description="SDR-like Ig" evidence="9">
    <location>
        <begin position="171"/>
        <end position="247"/>
    </location>
</feature>
<dbReference type="Pfam" id="PF00746">
    <property type="entry name" value="Gram_pos_anchor"/>
    <property type="match status" value="1"/>
</dbReference>
<keyword evidence="4" id="KW-0732">Signal</keyword>
<dbReference type="STRING" id="1302272.FC96_GL000898"/>